<organism evidence="3 4">
    <name type="scientific">Candidatus Amesbacteria bacterium GW2011_GWA2_42_12</name>
    <dbReference type="NCBI Taxonomy" id="1618356"/>
    <lineage>
        <taxon>Bacteria</taxon>
        <taxon>Candidatus Amesiibacteriota</taxon>
    </lineage>
</organism>
<feature type="domain" description="GIY-YIG" evidence="2">
    <location>
        <begin position="18"/>
        <end position="95"/>
    </location>
</feature>
<evidence type="ECO:0000259" key="2">
    <source>
        <dbReference type="PROSITE" id="PS50164"/>
    </source>
</evidence>
<sequence>MPSWRNPACRQAGGRHKIMYFLYILKSLSRNIYYKGITNNIDRRLVEHLSGQSRSTKSLLPINLIHVEVCETRIKARELEKYFKSGAGREIIKEIDSM</sequence>
<dbReference type="EMBL" id="LCCN01000006">
    <property type="protein sequence ID" value="KKS32573.1"/>
    <property type="molecule type" value="Genomic_DNA"/>
</dbReference>
<dbReference type="InterPro" id="IPR000305">
    <property type="entry name" value="GIY-YIG_endonuc"/>
</dbReference>
<dbReference type="PANTHER" id="PTHR34477">
    <property type="entry name" value="UPF0213 PROTEIN YHBQ"/>
    <property type="match status" value="1"/>
</dbReference>
<comment type="similarity">
    <text evidence="1">Belongs to the UPF0213 family.</text>
</comment>
<dbReference type="PROSITE" id="PS50164">
    <property type="entry name" value="GIY_YIG"/>
    <property type="match status" value="1"/>
</dbReference>
<evidence type="ECO:0000256" key="1">
    <source>
        <dbReference type="ARBA" id="ARBA00007435"/>
    </source>
</evidence>
<dbReference type="Proteomes" id="UP000034160">
    <property type="component" value="Unassembled WGS sequence"/>
</dbReference>
<dbReference type="SUPFAM" id="SSF82771">
    <property type="entry name" value="GIY-YIG endonuclease"/>
    <property type="match status" value="1"/>
</dbReference>
<protein>
    <recommendedName>
        <fullName evidence="2">GIY-YIG domain-containing protein</fullName>
    </recommendedName>
</protein>
<dbReference type="PANTHER" id="PTHR34477:SF1">
    <property type="entry name" value="UPF0213 PROTEIN YHBQ"/>
    <property type="match status" value="1"/>
</dbReference>
<accession>A0A0G1B4V7</accession>
<dbReference type="InterPro" id="IPR050190">
    <property type="entry name" value="UPF0213_domain"/>
</dbReference>
<dbReference type="InterPro" id="IPR035901">
    <property type="entry name" value="GIY-YIG_endonuc_sf"/>
</dbReference>
<dbReference type="Pfam" id="PF01541">
    <property type="entry name" value="GIY-YIG"/>
    <property type="match status" value="1"/>
</dbReference>
<dbReference type="Gene3D" id="3.40.1440.10">
    <property type="entry name" value="GIY-YIG endonuclease"/>
    <property type="match status" value="1"/>
</dbReference>
<dbReference type="AlphaFoldDB" id="A0A0G1B4V7"/>
<name>A0A0G1B4V7_9BACT</name>
<evidence type="ECO:0000313" key="4">
    <source>
        <dbReference type="Proteomes" id="UP000034160"/>
    </source>
</evidence>
<comment type="caution">
    <text evidence="3">The sequence shown here is derived from an EMBL/GenBank/DDBJ whole genome shotgun (WGS) entry which is preliminary data.</text>
</comment>
<reference evidence="3 4" key="1">
    <citation type="journal article" date="2015" name="Nature">
        <title>rRNA introns, odd ribosomes, and small enigmatic genomes across a large radiation of phyla.</title>
        <authorList>
            <person name="Brown C.T."/>
            <person name="Hug L.A."/>
            <person name="Thomas B.C."/>
            <person name="Sharon I."/>
            <person name="Castelle C.J."/>
            <person name="Singh A."/>
            <person name="Wilkins M.J."/>
            <person name="Williams K.H."/>
            <person name="Banfield J.F."/>
        </authorList>
    </citation>
    <scope>NUCLEOTIDE SEQUENCE [LARGE SCALE GENOMIC DNA]</scope>
</reference>
<dbReference type="CDD" id="cd10449">
    <property type="entry name" value="GIY-YIG_SLX1_like"/>
    <property type="match status" value="1"/>
</dbReference>
<proteinExistence type="inferred from homology"/>
<evidence type="ECO:0000313" key="3">
    <source>
        <dbReference type="EMBL" id="KKS32573.1"/>
    </source>
</evidence>
<gene>
    <name evidence="3" type="ORF">UU93_C0006G0052</name>
</gene>